<proteinExistence type="predicted"/>
<dbReference type="Gene3D" id="2.60.120.200">
    <property type="match status" value="1"/>
</dbReference>
<accession>A0A0N5D930</accession>
<feature type="domain" description="MAM" evidence="1">
    <location>
        <begin position="10"/>
        <end position="160"/>
    </location>
</feature>
<dbReference type="OMA" id="WMSENAL"/>
<dbReference type="InterPro" id="IPR000998">
    <property type="entry name" value="MAM_dom"/>
</dbReference>
<evidence type="ECO:0000259" key="1">
    <source>
        <dbReference type="PROSITE" id="PS50060"/>
    </source>
</evidence>
<dbReference type="AlphaFoldDB" id="A0A0N5D930"/>
<dbReference type="GO" id="GO:0016020">
    <property type="term" value="C:membrane"/>
    <property type="evidence" value="ECO:0007669"/>
    <property type="project" value="InterPro"/>
</dbReference>
<dbReference type="OrthoDB" id="5807587at2759"/>
<organism evidence="4">
    <name type="scientific">Thelazia callipaeda</name>
    <name type="common">Oriental eyeworm</name>
    <name type="synonym">Parasitic nematode</name>
    <dbReference type="NCBI Taxonomy" id="103827"/>
    <lineage>
        <taxon>Eukaryota</taxon>
        <taxon>Metazoa</taxon>
        <taxon>Ecdysozoa</taxon>
        <taxon>Nematoda</taxon>
        <taxon>Chromadorea</taxon>
        <taxon>Rhabditida</taxon>
        <taxon>Spirurina</taxon>
        <taxon>Spiruromorpha</taxon>
        <taxon>Thelazioidea</taxon>
        <taxon>Thelaziidae</taxon>
        <taxon>Thelazia</taxon>
    </lineage>
</organism>
<evidence type="ECO:0000313" key="2">
    <source>
        <dbReference type="EMBL" id="VDN07270.1"/>
    </source>
</evidence>
<keyword evidence="3" id="KW-1185">Reference proteome</keyword>
<reference evidence="2 3" key="2">
    <citation type="submission" date="2018-11" db="EMBL/GenBank/DDBJ databases">
        <authorList>
            <consortium name="Pathogen Informatics"/>
        </authorList>
    </citation>
    <scope>NUCLEOTIDE SEQUENCE [LARGE SCALE GENOMIC DNA]</scope>
</reference>
<dbReference type="Proteomes" id="UP000276776">
    <property type="component" value="Unassembled WGS sequence"/>
</dbReference>
<dbReference type="PROSITE" id="PS50060">
    <property type="entry name" value="MAM_2"/>
    <property type="match status" value="1"/>
</dbReference>
<evidence type="ECO:0000313" key="3">
    <source>
        <dbReference type="Proteomes" id="UP000276776"/>
    </source>
</evidence>
<sequence>MKSSVLIEDLSCDFDDGTFCQWQSDSDLWLIGSNVLTNFIQPIPHFTAQNGLYAYAKGGQGVSVEGHLISTEIEEFNNQEAILSFRYWKSNNFCKLDVCIADRNAFVCTFSSQNELNKESRWIKQTITLSNKLTTPFKVIFRARNIYTPLDIVAIDDIEYRVNFFKIHATTVLTKLDEILTKEQARKTSCPAVNCTFIDTSCQCLEAPWQHLQGNIAVDSEGEGIARSGFFMVPAESFLQMDVWMADSAILTVLEATASLGNWITLWTQSGLPDRSKWNRFQIPLLVQTEAIQVILNGTVPINSFITVSNTKLVNRNGNEIGCGINSPDIEKSLQNNFSLNKPERLIAFQQFYINQARSTSKTAQKNVLQTKTATSKDEITKGHDLRDQISVPKPSINTPLLIDNEKRYKSLAKNDTSTLELNTQFPRKPPIYTRLHENSLAKQKAFEIFDDKSNSTSSNDTVKELGAILSQIGRQPLLEMHLRQLAHLFNFTQMDAEQALKMLKNLVKSKVPQSSAAKFFQAENDNLEPIRPINAPPQIELVKFLVNI</sequence>
<protein>
    <submittedName>
        <fullName evidence="4">MAM domain-containing protein</fullName>
    </submittedName>
</protein>
<dbReference type="Pfam" id="PF00629">
    <property type="entry name" value="MAM"/>
    <property type="match status" value="1"/>
</dbReference>
<dbReference type="WBParaSite" id="TCLT_0000963201-mRNA-1">
    <property type="protein sequence ID" value="TCLT_0000963201-mRNA-1"/>
    <property type="gene ID" value="TCLT_0000963201"/>
</dbReference>
<evidence type="ECO:0000313" key="4">
    <source>
        <dbReference type="WBParaSite" id="TCLT_0000963201-mRNA-1"/>
    </source>
</evidence>
<gene>
    <name evidence="2" type="ORF">TCLT_LOCUS9621</name>
</gene>
<dbReference type="SUPFAM" id="SSF49899">
    <property type="entry name" value="Concanavalin A-like lectins/glucanases"/>
    <property type="match status" value="1"/>
</dbReference>
<dbReference type="InterPro" id="IPR013320">
    <property type="entry name" value="ConA-like_dom_sf"/>
</dbReference>
<name>A0A0N5D930_THECL</name>
<reference evidence="4" key="1">
    <citation type="submission" date="2017-02" db="UniProtKB">
        <authorList>
            <consortium name="WormBaseParasite"/>
        </authorList>
    </citation>
    <scope>IDENTIFICATION</scope>
</reference>
<dbReference type="EMBL" id="UYYF01004840">
    <property type="protein sequence ID" value="VDN07270.1"/>
    <property type="molecule type" value="Genomic_DNA"/>
</dbReference>